<evidence type="ECO:0000313" key="5">
    <source>
        <dbReference type="EMBL" id="TRZ06868.1"/>
    </source>
</evidence>
<dbReference type="Pfam" id="PF00020">
    <property type="entry name" value="TNFR_c6"/>
    <property type="match status" value="2"/>
</dbReference>
<dbReference type="Gene3D" id="2.10.50.10">
    <property type="entry name" value="Tumor Necrosis Factor Receptor, subunit A, domain 2"/>
    <property type="match status" value="2"/>
</dbReference>
<protein>
    <recommendedName>
        <fullName evidence="4">TNFR-Cys domain-containing protein</fullName>
    </recommendedName>
</protein>
<evidence type="ECO:0000256" key="3">
    <source>
        <dbReference type="SAM" id="Phobius"/>
    </source>
</evidence>
<dbReference type="SMART" id="SM00208">
    <property type="entry name" value="TNFR"/>
    <property type="match status" value="2"/>
</dbReference>
<dbReference type="EMBL" id="SWJQ01002118">
    <property type="protein sequence ID" value="TRZ06868.1"/>
    <property type="molecule type" value="Genomic_DNA"/>
</dbReference>
<feature type="region of interest" description="Disordered" evidence="2">
    <location>
        <begin position="204"/>
        <end position="231"/>
    </location>
</feature>
<accession>A0A8K1D9K2</accession>
<reference evidence="5" key="1">
    <citation type="submission" date="2019-04" db="EMBL/GenBank/DDBJ databases">
        <title>Genome assembly of Zosterops borbonicus 15179.</title>
        <authorList>
            <person name="Leroy T."/>
            <person name="Anselmetti Y."/>
            <person name="Tilak M.-K."/>
            <person name="Nabholz B."/>
        </authorList>
    </citation>
    <scope>NUCLEOTIDE SEQUENCE</scope>
    <source>
        <strain evidence="5">HGM_15179</strain>
        <tissue evidence="5">Muscle</tissue>
    </source>
</reference>
<feature type="repeat" description="TNFR-Cys" evidence="1">
    <location>
        <begin position="17"/>
        <end position="58"/>
    </location>
</feature>
<evidence type="ECO:0000256" key="2">
    <source>
        <dbReference type="SAM" id="MobiDB-lite"/>
    </source>
</evidence>
<evidence type="ECO:0000256" key="1">
    <source>
        <dbReference type="PROSITE-ProRule" id="PRU00206"/>
    </source>
</evidence>
<comment type="caution">
    <text evidence="5">The sequence shown here is derived from an EMBL/GenBank/DDBJ whole genome shotgun (WGS) entry which is preliminary data.</text>
</comment>
<evidence type="ECO:0000259" key="4">
    <source>
        <dbReference type="PROSITE" id="PS50050"/>
    </source>
</evidence>
<organism evidence="5 6">
    <name type="scientific">Zosterops borbonicus</name>
    <dbReference type="NCBI Taxonomy" id="364589"/>
    <lineage>
        <taxon>Eukaryota</taxon>
        <taxon>Metazoa</taxon>
        <taxon>Chordata</taxon>
        <taxon>Craniata</taxon>
        <taxon>Vertebrata</taxon>
        <taxon>Euteleostomi</taxon>
        <taxon>Archelosauria</taxon>
        <taxon>Archosauria</taxon>
        <taxon>Dinosauria</taxon>
        <taxon>Saurischia</taxon>
        <taxon>Theropoda</taxon>
        <taxon>Coelurosauria</taxon>
        <taxon>Aves</taxon>
        <taxon>Neognathae</taxon>
        <taxon>Neoaves</taxon>
        <taxon>Telluraves</taxon>
        <taxon>Australaves</taxon>
        <taxon>Passeriformes</taxon>
        <taxon>Sylvioidea</taxon>
        <taxon>Zosteropidae</taxon>
        <taxon>Zosterops</taxon>
    </lineage>
</organism>
<keyword evidence="6" id="KW-1185">Reference proteome</keyword>
<dbReference type="GO" id="GO:0006954">
    <property type="term" value="P:inflammatory response"/>
    <property type="evidence" value="ECO:0007669"/>
    <property type="project" value="InterPro"/>
</dbReference>
<sequence>QRMRRRCTPWADTECSPCQDGYFSPRPHHGFCQSCTVCHTWTGSVEVKACDKTSDTVCVCRPGFQPEGSPAGSECSPCPEGTFSRGGNANCRPWTNCSSFGKSILRAGTATEDSECSNNSPLPTEFLEKKDPIPTEFLEKKDPIPTEFLEKKDPFPTKFLEKKDLFSVKFPEKRDPIPTKFLEKRDSIPTKFPEKRDLIPMEFPEKRDPIPTEFSRNGSKGSPGMCRDPGGSAQPAWGSLSLLLLCLVLLVVSGVSILLLILQTARKKPRDGSGRGLQH</sequence>
<dbReference type="Proteomes" id="UP000796761">
    <property type="component" value="Unassembled WGS sequence"/>
</dbReference>
<dbReference type="PROSITE" id="PS50050">
    <property type="entry name" value="TNFR_NGFR_2"/>
    <property type="match status" value="1"/>
</dbReference>
<dbReference type="InterPro" id="IPR001368">
    <property type="entry name" value="TNFR/NGFR_Cys_rich_reg"/>
</dbReference>
<dbReference type="GO" id="GO:0005031">
    <property type="term" value="F:tumor necrosis factor receptor activity"/>
    <property type="evidence" value="ECO:0007669"/>
    <property type="project" value="InterPro"/>
</dbReference>
<dbReference type="PANTHER" id="PTHR47881:SF1">
    <property type="entry name" value="TUMOR NECROSIS FACTOR RECEPTOR SUPERFAMILY MEMBER 4"/>
    <property type="match status" value="1"/>
</dbReference>
<feature type="domain" description="TNFR-Cys" evidence="4">
    <location>
        <begin position="17"/>
        <end position="58"/>
    </location>
</feature>
<name>A0A8K1D9K2_9PASS</name>
<comment type="caution">
    <text evidence="1">Lacks conserved residue(s) required for the propagation of feature annotation.</text>
</comment>
<dbReference type="SUPFAM" id="SSF57586">
    <property type="entry name" value="TNF receptor-like"/>
    <property type="match status" value="1"/>
</dbReference>
<dbReference type="InterPro" id="IPR020445">
    <property type="entry name" value="TNFR_4"/>
</dbReference>
<keyword evidence="3" id="KW-1133">Transmembrane helix</keyword>
<feature type="non-terminal residue" evidence="5">
    <location>
        <position position="1"/>
    </location>
</feature>
<dbReference type="PANTHER" id="PTHR47881">
    <property type="entry name" value="TUMOR NECROSIS FACTOR RECEPTOR SUBFAMILY MEMBER 4"/>
    <property type="match status" value="1"/>
</dbReference>
<feature type="non-terminal residue" evidence="5">
    <location>
        <position position="279"/>
    </location>
</feature>
<dbReference type="AlphaFoldDB" id="A0A8K1D9K2"/>
<evidence type="ECO:0000313" key="6">
    <source>
        <dbReference type="Proteomes" id="UP000796761"/>
    </source>
</evidence>
<gene>
    <name evidence="5" type="ORF">HGM15179_020239</name>
</gene>
<proteinExistence type="predicted"/>
<dbReference type="OrthoDB" id="9950067at2759"/>
<keyword evidence="3" id="KW-0472">Membrane</keyword>
<feature type="transmembrane region" description="Helical" evidence="3">
    <location>
        <begin position="236"/>
        <end position="262"/>
    </location>
</feature>
<keyword evidence="3" id="KW-0812">Transmembrane</keyword>